<reference evidence="2" key="1">
    <citation type="submission" date="2023-04" db="EMBL/GenBank/DDBJ databases">
        <title>Colletotrichum limetticola genome sequence.</title>
        <authorList>
            <person name="Baroncelli R."/>
        </authorList>
    </citation>
    <scope>NUCLEOTIDE SEQUENCE</scope>
    <source>
        <strain evidence="2">KLA-Anderson</strain>
    </source>
</reference>
<gene>
    <name evidence="2" type="ORF">CLIM01_14340</name>
</gene>
<comment type="caution">
    <text evidence="2">The sequence shown here is derived from an EMBL/GenBank/DDBJ whole genome shotgun (WGS) entry which is preliminary data.</text>
</comment>
<accession>A0ABQ9P864</accession>
<dbReference type="Proteomes" id="UP001169217">
    <property type="component" value="Unassembled WGS sequence"/>
</dbReference>
<sequence length="143" mass="15700">MVEHTAATTSGFGQQSPKKSNDDDVVYIGTFKVKDTCWPTHTTRRRTERSRLPCRDQAASTKPGPGLTRRRRTDTASAPKMAADLTYKYIRLGETKGSAGSTRAVYGFSIAQAGSVAVQTSGSMTFQWIWEPARAVLLLPMNK</sequence>
<organism evidence="2 3">
    <name type="scientific">Colletotrichum limetticola</name>
    <dbReference type="NCBI Taxonomy" id="1209924"/>
    <lineage>
        <taxon>Eukaryota</taxon>
        <taxon>Fungi</taxon>
        <taxon>Dikarya</taxon>
        <taxon>Ascomycota</taxon>
        <taxon>Pezizomycotina</taxon>
        <taxon>Sordariomycetes</taxon>
        <taxon>Hypocreomycetidae</taxon>
        <taxon>Glomerellales</taxon>
        <taxon>Glomerellaceae</taxon>
        <taxon>Colletotrichum</taxon>
        <taxon>Colletotrichum acutatum species complex</taxon>
    </lineage>
</organism>
<feature type="compositionally biased region" description="Polar residues" evidence="1">
    <location>
        <begin position="1"/>
        <end position="18"/>
    </location>
</feature>
<evidence type="ECO:0000313" key="2">
    <source>
        <dbReference type="EMBL" id="KAK0368305.1"/>
    </source>
</evidence>
<protein>
    <submittedName>
        <fullName evidence="2">Uncharacterized protein</fullName>
    </submittedName>
</protein>
<feature type="region of interest" description="Disordered" evidence="1">
    <location>
        <begin position="1"/>
        <end position="20"/>
    </location>
</feature>
<evidence type="ECO:0000256" key="1">
    <source>
        <dbReference type="SAM" id="MobiDB-lite"/>
    </source>
</evidence>
<evidence type="ECO:0000313" key="3">
    <source>
        <dbReference type="Proteomes" id="UP001169217"/>
    </source>
</evidence>
<keyword evidence="3" id="KW-1185">Reference proteome</keyword>
<feature type="region of interest" description="Disordered" evidence="1">
    <location>
        <begin position="38"/>
        <end position="77"/>
    </location>
</feature>
<name>A0ABQ9P864_9PEZI</name>
<dbReference type="EMBL" id="JARUPT010000891">
    <property type="protein sequence ID" value="KAK0368305.1"/>
    <property type="molecule type" value="Genomic_DNA"/>
</dbReference>
<proteinExistence type="predicted"/>